<keyword evidence="6" id="KW-0401">Integrin</keyword>
<dbReference type="Pfam" id="PF19030">
    <property type="entry name" value="TSP1_ADAMTS"/>
    <property type="match status" value="1"/>
</dbReference>
<dbReference type="EMBL" id="JWIN03000003">
    <property type="protein sequence ID" value="KAB1281039.1"/>
    <property type="molecule type" value="Genomic_DNA"/>
</dbReference>
<dbReference type="PROSITE" id="PS50900">
    <property type="entry name" value="PLAC"/>
    <property type="match status" value="1"/>
</dbReference>
<dbReference type="Gene3D" id="2.20.100.10">
    <property type="entry name" value="Thrombospondin type-1 (TSP1) repeat"/>
    <property type="match status" value="1"/>
</dbReference>
<keyword evidence="7" id="KW-1185">Reference proteome</keyword>
<dbReference type="GO" id="GO:0005576">
    <property type="term" value="C:extracellular region"/>
    <property type="evidence" value="ECO:0007669"/>
    <property type="project" value="UniProtKB-SubCell"/>
</dbReference>
<organism evidence="6 7">
    <name type="scientific">Camelus dromedarius</name>
    <name type="common">Dromedary</name>
    <name type="synonym">Arabian camel</name>
    <dbReference type="NCBI Taxonomy" id="9838"/>
    <lineage>
        <taxon>Eukaryota</taxon>
        <taxon>Metazoa</taxon>
        <taxon>Chordata</taxon>
        <taxon>Craniata</taxon>
        <taxon>Vertebrata</taxon>
        <taxon>Euteleostomi</taxon>
        <taxon>Mammalia</taxon>
        <taxon>Eutheria</taxon>
        <taxon>Laurasiatheria</taxon>
        <taxon>Artiodactyla</taxon>
        <taxon>Tylopoda</taxon>
        <taxon>Camelidae</taxon>
        <taxon>Camelus</taxon>
    </lineage>
</organism>
<dbReference type="SMART" id="SM00209">
    <property type="entry name" value="TSP1"/>
    <property type="match status" value="1"/>
</dbReference>
<dbReference type="AlphaFoldDB" id="A0A5N4ED30"/>
<comment type="caution">
    <text evidence="6">The sequence shown here is derived from an EMBL/GenBank/DDBJ whole genome shotgun (WGS) entry which is preliminary data.</text>
</comment>
<evidence type="ECO:0000313" key="6">
    <source>
        <dbReference type="EMBL" id="KAB1281039.1"/>
    </source>
</evidence>
<keyword evidence="4" id="KW-0677">Repeat</keyword>
<dbReference type="Proteomes" id="UP000299084">
    <property type="component" value="Unassembled WGS sequence"/>
</dbReference>
<dbReference type="InterPro" id="IPR000884">
    <property type="entry name" value="TSP1_rpt"/>
</dbReference>
<name>A0A5N4ED30_CAMDR</name>
<reference evidence="6 7" key="1">
    <citation type="journal article" date="2019" name="Mol. Ecol. Resour.">
        <title>Improving Illumina assemblies with Hi-C and long reads: an example with the North African dromedary.</title>
        <authorList>
            <person name="Elbers J.P."/>
            <person name="Rogers M.F."/>
            <person name="Perelman P.L."/>
            <person name="Proskuryakova A.A."/>
            <person name="Serdyukova N.A."/>
            <person name="Johnson W.E."/>
            <person name="Horin P."/>
            <person name="Corander J."/>
            <person name="Murphy D."/>
            <person name="Burger P.A."/>
        </authorList>
    </citation>
    <scope>NUCLEOTIDE SEQUENCE [LARGE SCALE GENOMIC DNA]</scope>
    <source>
        <strain evidence="6">Drom800</strain>
        <tissue evidence="6">Blood</tissue>
    </source>
</reference>
<evidence type="ECO:0000259" key="5">
    <source>
        <dbReference type="PROSITE" id="PS50900"/>
    </source>
</evidence>
<proteinExistence type="predicted"/>
<keyword evidence="3" id="KW-0732">Signal</keyword>
<dbReference type="InterPro" id="IPR036383">
    <property type="entry name" value="TSP1_rpt_sf"/>
</dbReference>
<dbReference type="SUPFAM" id="SSF82895">
    <property type="entry name" value="TSP-1 type 1 repeat"/>
    <property type="match status" value="1"/>
</dbReference>
<evidence type="ECO:0000256" key="3">
    <source>
        <dbReference type="ARBA" id="ARBA00022729"/>
    </source>
</evidence>
<keyword evidence="2" id="KW-0964">Secreted</keyword>
<sequence length="131" mass="14740">MHEACLLRRCHKHKKLQWLVSAWSQCTASCGGGAQTRSVRCLAGGRPASGCPMHQKPAASQACSTHFCPIAEKRGTRPVCLSRFLEEKMELEERAFCEDRFPWCSLVPQHGVCSHHFYSQQCCRTCSRSNL</sequence>
<feature type="domain" description="PLAC" evidence="5">
    <location>
        <begin position="93"/>
        <end position="130"/>
    </location>
</feature>
<gene>
    <name evidence="6" type="ORF">Cadr_000003905</name>
</gene>
<evidence type="ECO:0000256" key="4">
    <source>
        <dbReference type="ARBA" id="ARBA00022737"/>
    </source>
</evidence>
<protein>
    <submittedName>
        <fullName evidence="6">A disintegrin and metalloproteinase with thrombospondin motifs 16</fullName>
    </submittedName>
</protein>
<accession>A0A5N4ED30</accession>
<evidence type="ECO:0000256" key="1">
    <source>
        <dbReference type="ARBA" id="ARBA00004613"/>
    </source>
</evidence>
<evidence type="ECO:0000313" key="7">
    <source>
        <dbReference type="Proteomes" id="UP000299084"/>
    </source>
</evidence>
<dbReference type="PROSITE" id="PS50092">
    <property type="entry name" value="TSP1"/>
    <property type="match status" value="1"/>
</dbReference>
<dbReference type="FunFam" id="2.20.100.10:FF:000005">
    <property type="entry name" value="ADAM metallopeptidase with thrombospondin type 1 motif 9"/>
    <property type="match status" value="1"/>
</dbReference>
<dbReference type="GO" id="GO:0007229">
    <property type="term" value="P:integrin-mediated signaling pathway"/>
    <property type="evidence" value="ECO:0007669"/>
    <property type="project" value="UniProtKB-KW"/>
</dbReference>
<evidence type="ECO:0000256" key="2">
    <source>
        <dbReference type="ARBA" id="ARBA00022525"/>
    </source>
</evidence>
<dbReference type="Pfam" id="PF08686">
    <property type="entry name" value="PLAC"/>
    <property type="match status" value="1"/>
</dbReference>
<comment type="subcellular location">
    <subcellularLocation>
        <location evidence="1">Secreted</location>
    </subcellularLocation>
</comment>
<dbReference type="InterPro" id="IPR010909">
    <property type="entry name" value="PLAC"/>
</dbReference>